<feature type="compositionally biased region" description="Basic and acidic residues" evidence="1">
    <location>
        <begin position="123"/>
        <end position="152"/>
    </location>
</feature>
<keyword evidence="3" id="KW-1185">Reference proteome</keyword>
<name>A0AAV9EJ11_ACOCL</name>
<comment type="caution">
    <text evidence="2">The sequence shown here is derived from an EMBL/GenBank/DDBJ whole genome shotgun (WGS) entry which is preliminary data.</text>
</comment>
<reference evidence="2" key="2">
    <citation type="submission" date="2023-06" db="EMBL/GenBank/DDBJ databases">
        <authorList>
            <person name="Ma L."/>
            <person name="Liu K.-W."/>
            <person name="Li Z."/>
            <person name="Hsiao Y.-Y."/>
            <person name="Qi Y."/>
            <person name="Fu T."/>
            <person name="Tang G."/>
            <person name="Zhang D."/>
            <person name="Sun W.-H."/>
            <person name="Liu D.-K."/>
            <person name="Li Y."/>
            <person name="Chen G.-Z."/>
            <person name="Liu X.-D."/>
            <person name="Liao X.-Y."/>
            <person name="Jiang Y.-T."/>
            <person name="Yu X."/>
            <person name="Hao Y."/>
            <person name="Huang J."/>
            <person name="Zhao X.-W."/>
            <person name="Ke S."/>
            <person name="Chen Y.-Y."/>
            <person name="Wu W.-L."/>
            <person name="Hsu J.-L."/>
            <person name="Lin Y.-F."/>
            <person name="Huang M.-D."/>
            <person name="Li C.-Y."/>
            <person name="Huang L."/>
            <person name="Wang Z.-W."/>
            <person name="Zhao X."/>
            <person name="Zhong W.-Y."/>
            <person name="Peng D.-H."/>
            <person name="Ahmad S."/>
            <person name="Lan S."/>
            <person name="Zhang J.-S."/>
            <person name="Tsai W.-C."/>
            <person name="Van De Peer Y."/>
            <person name="Liu Z.-J."/>
        </authorList>
    </citation>
    <scope>NUCLEOTIDE SEQUENCE</scope>
    <source>
        <strain evidence="2">CP</strain>
        <tissue evidence="2">Leaves</tissue>
    </source>
</reference>
<sequence>MRTRAGCIWLERRTANPSPGHKPRADSAACSSPELIPPLDFIMRHAGQGNQDRSHPSIEESKSGEKDHSLTKMTSIPDLEKKGAADLTVDDVESLLNSYKQLVLKYVCLSKGMGNSSLSVSESSEKTEPQTDTHEKILDRANDDKDENRTIEESSSFSSLIE</sequence>
<organism evidence="2 3">
    <name type="scientific">Acorus calamus</name>
    <name type="common">Sweet flag</name>
    <dbReference type="NCBI Taxonomy" id="4465"/>
    <lineage>
        <taxon>Eukaryota</taxon>
        <taxon>Viridiplantae</taxon>
        <taxon>Streptophyta</taxon>
        <taxon>Embryophyta</taxon>
        <taxon>Tracheophyta</taxon>
        <taxon>Spermatophyta</taxon>
        <taxon>Magnoliopsida</taxon>
        <taxon>Liliopsida</taxon>
        <taxon>Acoraceae</taxon>
        <taxon>Acorus</taxon>
    </lineage>
</organism>
<feature type="region of interest" description="Disordered" evidence="1">
    <location>
        <begin position="1"/>
        <end position="84"/>
    </location>
</feature>
<evidence type="ECO:0000313" key="2">
    <source>
        <dbReference type="EMBL" id="KAK1313466.1"/>
    </source>
</evidence>
<feature type="compositionally biased region" description="Basic and acidic residues" evidence="1">
    <location>
        <begin position="52"/>
        <end position="70"/>
    </location>
</feature>
<reference evidence="2" key="1">
    <citation type="journal article" date="2023" name="Nat. Commun.">
        <title>Diploid and tetraploid genomes of Acorus and the evolution of monocots.</title>
        <authorList>
            <person name="Ma L."/>
            <person name="Liu K.W."/>
            <person name="Li Z."/>
            <person name="Hsiao Y.Y."/>
            <person name="Qi Y."/>
            <person name="Fu T."/>
            <person name="Tang G.D."/>
            <person name="Zhang D."/>
            <person name="Sun W.H."/>
            <person name="Liu D.K."/>
            <person name="Li Y."/>
            <person name="Chen G.Z."/>
            <person name="Liu X.D."/>
            <person name="Liao X.Y."/>
            <person name="Jiang Y.T."/>
            <person name="Yu X."/>
            <person name="Hao Y."/>
            <person name="Huang J."/>
            <person name="Zhao X.W."/>
            <person name="Ke S."/>
            <person name="Chen Y.Y."/>
            <person name="Wu W.L."/>
            <person name="Hsu J.L."/>
            <person name="Lin Y.F."/>
            <person name="Huang M.D."/>
            <person name="Li C.Y."/>
            <person name="Huang L."/>
            <person name="Wang Z.W."/>
            <person name="Zhao X."/>
            <person name="Zhong W.Y."/>
            <person name="Peng D.H."/>
            <person name="Ahmad S."/>
            <person name="Lan S."/>
            <person name="Zhang J.S."/>
            <person name="Tsai W.C."/>
            <person name="Van de Peer Y."/>
            <person name="Liu Z.J."/>
        </authorList>
    </citation>
    <scope>NUCLEOTIDE SEQUENCE</scope>
    <source>
        <strain evidence="2">CP</strain>
    </source>
</reference>
<protein>
    <submittedName>
        <fullName evidence="2">Vacuolar protein sorting-associated protein 9A</fullName>
    </submittedName>
</protein>
<evidence type="ECO:0000313" key="3">
    <source>
        <dbReference type="Proteomes" id="UP001180020"/>
    </source>
</evidence>
<dbReference type="Proteomes" id="UP001180020">
    <property type="component" value="Unassembled WGS sequence"/>
</dbReference>
<accession>A0AAV9EJ11</accession>
<proteinExistence type="predicted"/>
<feature type="region of interest" description="Disordered" evidence="1">
    <location>
        <begin position="115"/>
        <end position="162"/>
    </location>
</feature>
<dbReference type="AlphaFoldDB" id="A0AAV9EJ11"/>
<dbReference type="EMBL" id="JAUJYO010000006">
    <property type="protein sequence ID" value="KAK1313466.1"/>
    <property type="molecule type" value="Genomic_DNA"/>
</dbReference>
<evidence type="ECO:0000256" key="1">
    <source>
        <dbReference type="SAM" id="MobiDB-lite"/>
    </source>
</evidence>
<gene>
    <name evidence="2" type="primary">VPS9A</name>
    <name evidence="2" type="ORF">QJS10_CPA06g02411</name>
</gene>